<dbReference type="GO" id="GO:0034707">
    <property type="term" value="C:chloride channel complex"/>
    <property type="evidence" value="ECO:0007669"/>
    <property type="project" value="UniProtKB-KW"/>
</dbReference>
<comment type="subcellular location">
    <subcellularLocation>
        <location evidence="7">Cell membrane</location>
        <topology evidence="7">Multi-pass membrane protein</topology>
    </subcellularLocation>
    <subcellularLocation>
        <location evidence="1">Membrane</location>
    </subcellularLocation>
</comment>
<reference evidence="8" key="2">
    <citation type="submission" date="2025-08" db="UniProtKB">
        <authorList>
            <consortium name="Ensembl"/>
        </authorList>
    </citation>
    <scope>IDENTIFICATION</scope>
</reference>
<dbReference type="PANTHER" id="PTHR10736:SF1">
    <property type="entry name" value="BESTROPHIN-2"/>
    <property type="match status" value="1"/>
</dbReference>
<dbReference type="GO" id="GO:0005254">
    <property type="term" value="F:chloride channel activity"/>
    <property type="evidence" value="ECO:0007669"/>
    <property type="project" value="UniProtKB-KW"/>
</dbReference>
<keyword evidence="3 7" id="KW-1133">Transmembrane helix</keyword>
<dbReference type="Proteomes" id="UP000265160">
    <property type="component" value="LG6"/>
</dbReference>
<evidence type="ECO:0000313" key="9">
    <source>
        <dbReference type="Proteomes" id="UP000265160"/>
    </source>
</evidence>
<keyword evidence="7" id="KW-0406">Ion transport</keyword>
<keyword evidence="7" id="KW-0868">Chloride</keyword>
<name>A0A3P9BUI9_9CICH</name>
<proteinExistence type="inferred from homology"/>
<evidence type="ECO:0000313" key="8">
    <source>
        <dbReference type="Ensembl" id="ENSMZEP00005013635.1"/>
    </source>
</evidence>
<keyword evidence="9" id="KW-1185">Reference proteome</keyword>
<keyword evidence="4 7" id="KW-0472">Membrane</keyword>
<evidence type="ECO:0000256" key="4">
    <source>
        <dbReference type="ARBA" id="ARBA00023136"/>
    </source>
</evidence>
<evidence type="ECO:0000256" key="5">
    <source>
        <dbReference type="ARBA" id="ARBA00024167"/>
    </source>
</evidence>
<dbReference type="PANTHER" id="PTHR10736">
    <property type="entry name" value="BESTROPHIN"/>
    <property type="match status" value="1"/>
</dbReference>
<reference evidence="8 9" key="1">
    <citation type="journal article" date="2014" name="Nature">
        <title>The genomic substrate for adaptive radiation in African cichlid fish.</title>
        <authorList>
            <person name="Brawand D."/>
            <person name="Wagner C.E."/>
            <person name="Li Y.I."/>
            <person name="Malinsky M."/>
            <person name="Keller I."/>
            <person name="Fan S."/>
            <person name="Simakov O."/>
            <person name="Ng A.Y."/>
            <person name="Lim Z.W."/>
            <person name="Bezault E."/>
            <person name="Turner-Maier J."/>
            <person name="Johnson J."/>
            <person name="Alcazar R."/>
            <person name="Noh H.J."/>
            <person name="Russell P."/>
            <person name="Aken B."/>
            <person name="Alfoldi J."/>
            <person name="Amemiya C."/>
            <person name="Azzouzi N."/>
            <person name="Baroiller J.F."/>
            <person name="Barloy-Hubler F."/>
            <person name="Berlin A."/>
            <person name="Bloomquist R."/>
            <person name="Carleton K.L."/>
            <person name="Conte M.A."/>
            <person name="D'Cotta H."/>
            <person name="Eshel O."/>
            <person name="Gaffney L."/>
            <person name="Galibert F."/>
            <person name="Gante H.F."/>
            <person name="Gnerre S."/>
            <person name="Greuter L."/>
            <person name="Guyon R."/>
            <person name="Haddad N.S."/>
            <person name="Haerty W."/>
            <person name="Harris R.M."/>
            <person name="Hofmann H.A."/>
            <person name="Hourlier T."/>
            <person name="Hulata G."/>
            <person name="Jaffe D.B."/>
            <person name="Lara M."/>
            <person name="Lee A.P."/>
            <person name="MacCallum I."/>
            <person name="Mwaiko S."/>
            <person name="Nikaido M."/>
            <person name="Nishihara H."/>
            <person name="Ozouf-Costaz C."/>
            <person name="Penman D.J."/>
            <person name="Przybylski D."/>
            <person name="Rakotomanga M."/>
            <person name="Renn S.C.P."/>
            <person name="Ribeiro F.J."/>
            <person name="Ron M."/>
            <person name="Salzburger W."/>
            <person name="Sanchez-Pulido L."/>
            <person name="Santos M.E."/>
            <person name="Searle S."/>
            <person name="Sharpe T."/>
            <person name="Swofford R."/>
            <person name="Tan F.J."/>
            <person name="Williams L."/>
            <person name="Young S."/>
            <person name="Yin S."/>
            <person name="Okada N."/>
            <person name="Kocher T.D."/>
            <person name="Miska E.A."/>
            <person name="Lander E.S."/>
            <person name="Venkatesh B."/>
            <person name="Fernald R.D."/>
            <person name="Meyer A."/>
            <person name="Ponting C.P."/>
            <person name="Streelman J.T."/>
            <person name="Lindblad-Toh K."/>
            <person name="Seehausen O."/>
            <person name="Di Palma F."/>
        </authorList>
    </citation>
    <scope>NUCLEOTIDE SEQUENCE</scope>
</reference>
<dbReference type="STRING" id="106582.ENSMZEP00005013635"/>
<sequence length="433" mass="49486">MTVTYTARVANARFCGFSKLLWAWKGSIYKVLYKEFLAFFAMYTAISITYSFLLRSSVVIICPLLFAGFYVTLVVNRWWNQYTSIPLPDRLMCVLSGGLQGSDERGRLLRRTMMRYASLSALLILRSVSTAVFKRFPTMDHVVEAGFMTRDERKKFEGLHSPYNKYWIPCVWFTNLAAMARCEGRIKDNHTLKLLLEELNAFRGKCSMLFHYDMISVPLVYTQVVTLAVYSFFLVCLIGRQFLDPSQGYPGHDLDLYVPIFTLLQFFFYAGWLKVAEQLINPFGEDDDDFETNWLIDRNFQVSMMAVDEMYGDLPMMERDRYWNDSNPRPPYTAATLFVLRKPSFQGSTFDMSSRPYSSIPITSSHPSALLFHPAAHSSLELCSSQPAISHNKAVSTPKPPLGGNKMSFLTVPSFSEPQRFRSVSMGSELTGS</sequence>
<comment type="function">
    <text evidence="7">Forms chloride channels.</text>
</comment>
<feature type="transmembrane region" description="Helical" evidence="7">
    <location>
        <begin position="58"/>
        <end position="79"/>
    </location>
</feature>
<evidence type="ECO:0000256" key="6">
    <source>
        <dbReference type="ARBA" id="ARBA00034769"/>
    </source>
</evidence>
<keyword evidence="7" id="KW-0407">Ion channel</keyword>
<feature type="transmembrane region" description="Helical" evidence="7">
    <location>
        <begin position="31"/>
        <end position="52"/>
    </location>
</feature>
<organism evidence="8 9">
    <name type="scientific">Maylandia zebra</name>
    <name type="common">zebra mbuna</name>
    <dbReference type="NCBI Taxonomy" id="106582"/>
    <lineage>
        <taxon>Eukaryota</taxon>
        <taxon>Metazoa</taxon>
        <taxon>Chordata</taxon>
        <taxon>Craniata</taxon>
        <taxon>Vertebrata</taxon>
        <taxon>Euteleostomi</taxon>
        <taxon>Actinopterygii</taxon>
        <taxon>Neopterygii</taxon>
        <taxon>Teleostei</taxon>
        <taxon>Neoteleostei</taxon>
        <taxon>Acanthomorphata</taxon>
        <taxon>Ovalentaria</taxon>
        <taxon>Cichlomorphae</taxon>
        <taxon>Cichliformes</taxon>
        <taxon>Cichlidae</taxon>
        <taxon>African cichlids</taxon>
        <taxon>Pseudocrenilabrinae</taxon>
        <taxon>Haplochromini</taxon>
        <taxon>Maylandia</taxon>
        <taxon>Maylandia zebra complex</taxon>
    </lineage>
</organism>
<keyword evidence="7" id="KW-1003">Cell membrane</keyword>
<dbReference type="GO" id="GO:0005886">
    <property type="term" value="C:plasma membrane"/>
    <property type="evidence" value="ECO:0007669"/>
    <property type="project" value="UniProtKB-SubCell"/>
</dbReference>
<feature type="transmembrane region" description="Helical" evidence="7">
    <location>
        <begin position="254"/>
        <end position="272"/>
    </location>
</feature>
<dbReference type="GeneTree" id="ENSGT00940000161361"/>
<evidence type="ECO:0000256" key="3">
    <source>
        <dbReference type="ARBA" id="ARBA00022989"/>
    </source>
</evidence>
<protein>
    <recommendedName>
        <fullName evidence="7">Bestrophin homolog</fullName>
    </recommendedName>
</protein>
<reference evidence="8" key="3">
    <citation type="submission" date="2025-09" db="UniProtKB">
        <authorList>
            <consortium name="Ensembl"/>
        </authorList>
    </citation>
    <scope>IDENTIFICATION</scope>
</reference>
<dbReference type="Ensembl" id="ENSMZET00005014099.1">
    <property type="protein sequence ID" value="ENSMZEP00005013635.1"/>
    <property type="gene ID" value="ENSMZEG00005010253.1"/>
</dbReference>
<evidence type="ECO:0000256" key="7">
    <source>
        <dbReference type="RuleBase" id="RU363126"/>
    </source>
</evidence>
<comment type="similarity">
    <text evidence="6 7">Belongs to the anion channel-forming bestrophin (TC 1.A.46) family. Calcium-sensitive chloride channel subfamily.</text>
</comment>
<evidence type="ECO:0000256" key="1">
    <source>
        <dbReference type="ARBA" id="ARBA00004370"/>
    </source>
</evidence>
<dbReference type="AlphaFoldDB" id="A0A3P9BUI9"/>
<dbReference type="InterPro" id="IPR000615">
    <property type="entry name" value="Bestrophin"/>
</dbReference>
<keyword evidence="2 7" id="KW-0812">Transmembrane</keyword>
<comment type="catalytic activity">
    <reaction evidence="5">
        <text>chloride(in) = chloride(out)</text>
        <dbReference type="Rhea" id="RHEA:29823"/>
        <dbReference type="ChEBI" id="CHEBI:17996"/>
    </reaction>
</comment>
<dbReference type="Pfam" id="PF01062">
    <property type="entry name" value="Bestrophin"/>
    <property type="match status" value="1"/>
</dbReference>
<evidence type="ECO:0000256" key="2">
    <source>
        <dbReference type="ARBA" id="ARBA00022692"/>
    </source>
</evidence>
<keyword evidence="7" id="KW-0869">Chloride channel</keyword>
<keyword evidence="7" id="KW-0813">Transport</keyword>
<accession>A0A3P9BUI9</accession>
<dbReference type="InterPro" id="IPR021134">
    <property type="entry name" value="Bestrophin-like"/>
</dbReference>
<feature type="transmembrane region" description="Helical" evidence="7">
    <location>
        <begin position="220"/>
        <end position="242"/>
    </location>
</feature>